<evidence type="ECO:0000313" key="2">
    <source>
        <dbReference type="EMBL" id="ACY76114.1"/>
    </source>
</evidence>
<keyword evidence="1" id="KW-0378">Hydrolase</keyword>
<dbReference type="Proteomes" id="UP000013923">
    <property type="component" value="Genome"/>
</dbReference>
<reference evidence="1 3" key="3">
    <citation type="journal article" date="2010" name="Environ. Microbiol.">
        <title>Genomic analysis of oceanic cyanobacterial myoviruses compared with T4-like myoviruses from diverse hosts and environments.</title>
        <authorList>
            <person name="Sullivan M.B."/>
            <person name="Huang K.H."/>
            <person name="Ignacio-Espinoza J.C."/>
            <person name="Berlin A.M."/>
            <person name="Kelly L."/>
            <person name="Weigele P.R."/>
            <person name="DeFrancesco A.S."/>
            <person name="Kern S.E."/>
            <person name="Thompson L.R."/>
            <person name="Young S."/>
            <person name="Yandava C."/>
            <person name="Fu R."/>
            <person name="Krastins B."/>
            <person name="Chase M."/>
            <person name="Sarracino D."/>
            <person name="Osburne M.S."/>
            <person name="Henn M.R."/>
            <person name="Chisholm S.W."/>
        </authorList>
    </citation>
    <scope>NUCLEOTIDE SEQUENCE [LARGE SCALE GENOMIC DNA]</scope>
</reference>
<dbReference type="Proteomes" id="UP000000991">
    <property type="component" value="Segment"/>
</dbReference>
<evidence type="ECO:0000313" key="4">
    <source>
        <dbReference type="Proteomes" id="UP000013923"/>
    </source>
</evidence>
<keyword evidence="1" id="KW-0540">Nuclease</keyword>
<keyword evidence="1" id="KW-0255">Endonuclease</keyword>
<proteinExistence type="predicted"/>
<accession>Q58MC0</accession>
<evidence type="ECO:0000313" key="1">
    <source>
        <dbReference type="EMBL" id="AAX44612.1"/>
    </source>
</evidence>
<name>Q58MC0_BPPRM</name>
<organismHost>
    <name type="scientific">Prochlorococcus</name>
    <dbReference type="NCBI Taxonomy" id="1218"/>
</organismHost>
<dbReference type="EMBL" id="GU071092">
    <property type="protein sequence ID" value="ACY76114.1"/>
    <property type="molecule type" value="Genomic_DNA"/>
</dbReference>
<sequence>MKVEVYDDFLEDEKFRWVQNQMLGTSFNWHFSTVLNPEVDTIDCNELENIQFSNWLYHGLEPGGPEYGIVEPFISDPRLGITALVRIKANLTMRTPKVITHGFHKDGKCHHTSAIYYVNSNDGYTEFEDGTQIESIGNRLLVFDSQISHTGSTCTNARVRCVINFNYYTSKHIIEDGHTKGS</sequence>
<reference evidence="2 4" key="2">
    <citation type="submission" date="2009-10" db="EMBL/GenBank/DDBJ databases">
        <title>The Genome Sequence of Prochlorococcus phage P-SSM2.</title>
        <authorList>
            <consortium name="The Broad Institute Genome Sequencing Platform"/>
            <person name="Henn M.R."/>
            <person name="Sullivan M.S."/>
            <person name="Osburne M.S."/>
            <person name="Levin J."/>
            <person name="Malboeuf C."/>
            <person name="Casali M."/>
            <person name="Russ C."/>
            <person name="Lennon N."/>
            <person name="Chapman S.B."/>
            <person name="Erlich R."/>
            <person name="Young S.K."/>
            <person name="Koehrsen M."/>
            <person name="Yandava C."/>
            <person name="Zeng Q."/>
            <person name="Alvarado L."/>
            <person name="Anderson S."/>
            <person name="Berlin A."/>
            <person name="Borenstein D."/>
            <person name="Chen Z."/>
            <person name="Engels R."/>
            <person name="Freedman E."/>
            <person name="Gellesch M."/>
            <person name="Goldberg J."/>
            <person name="Green L."/>
            <person name="Griggs A."/>
            <person name="Gujja S."/>
            <person name="Heilman E.R."/>
            <person name="Heiman D."/>
            <person name="Hepburn T."/>
            <person name="Howarth C."/>
            <person name="Jen D."/>
            <person name="Larson L."/>
            <person name="Lewis B."/>
            <person name="Mehta T."/>
            <person name="Park D."/>
            <person name="Pearson M."/>
            <person name="Richards J."/>
            <person name="Rizzolo K."/>
            <person name="Roberts A."/>
            <person name="Ryan E."/>
            <person name="Saif S."/>
            <person name="Shea T."/>
            <person name="Shenoy N."/>
            <person name="Sisk P."/>
            <person name="Stolte C."/>
            <person name="Sykes S."/>
            <person name="Walk T."/>
            <person name="White J."/>
            <person name="Yu Q."/>
            <person name="Coleman M.L."/>
            <person name="Huang K.H."/>
            <person name="Weigele P.R."/>
            <person name="DeFrancesco A.S."/>
            <person name="Kern S.E."/>
            <person name="Thompson L.R."/>
            <person name="Fu R."/>
            <person name="Hombeck B."/>
            <person name="Chisholm S.W."/>
            <person name="Haas B."/>
            <person name="Nusbaum C."/>
            <person name="Birren B."/>
        </authorList>
    </citation>
    <scope>NUCLEOTIDE SEQUENCE [LARGE SCALE GENOMIC DNA]</scope>
    <source>
        <strain evidence="2">P-SSM2</strain>
    </source>
</reference>
<dbReference type="GeneID" id="3294267"/>
<protein>
    <submittedName>
        <fullName evidence="1">DNA endonuclease V</fullName>
    </submittedName>
</protein>
<dbReference type="KEGG" id="vg:3294267"/>
<keyword evidence="3" id="KW-1185">Reference proteome</keyword>
<dbReference type="RefSeq" id="YP_214466.1">
    <property type="nucleotide sequence ID" value="NC_006883.2"/>
</dbReference>
<gene>
    <name evidence="1" type="primary">denV</name>
    <name evidence="2" type="ORF">PCMG_00238</name>
    <name evidence="1" type="ORF">PSSM2_235</name>
</gene>
<dbReference type="GO" id="GO:0004519">
    <property type="term" value="F:endonuclease activity"/>
    <property type="evidence" value="ECO:0007669"/>
    <property type="project" value="UniProtKB-KW"/>
</dbReference>
<dbReference type="OrthoDB" id="23935at10239"/>
<evidence type="ECO:0000313" key="3">
    <source>
        <dbReference type="Proteomes" id="UP000000991"/>
    </source>
</evidence>
<reference evidence="1 3" key="1">
    <citation type="journal article" date="2005" name="PLoS Biol.">
        <title>Three Prochlorococcus cyanophage genomes: signature features and ecological interpretations.</title>
        <authorList>
            <person name="Sullivan M.B."/>
            <person name="Coleman M.L."/>
            <person name="Weigele P."/>
            <person name="Rohwer F."/>
            <person name="Chisholm S.W."/>
        </authorList>
    </citation>
    <scope>NUCLEOTIDE SEQUENCE</scope>
</reference>
<dbReference type="EMBL" id="AY939844">
    <property type="protein sequence ID" value="AAX44612.1"/>
    <property type="molecule type" value="Genomic_DNA"/>
</dbReference>
<organism evidence="1 3">
    <name type="scientific">Prochlorococcus phage P-SSM2</name>
    <dbReference type="NCBI Taxonomy" id="268746"/>
    <lineage>
        <taxon>Viruses</taxon>
        <taxon>Duplodnaviria</taxon>
        <taxon>Heunggongvirae</taxon>
        <taxon>Uroviricota</taxon>
        <taxon>Caudoviricetes</taxon>
        <taxon>Pantevenvirales</taxon>
        <taxon>Kyanoviridae</taxon>
        <taxon>Salacisavirus</taxon>
        <taxon>Salacisavirus pssm2</taxon>
    </lineage>
</organism>